<evidence type="ECO:0000256" key="3">
    <source>
        <dbReference type="ARBA" id="ARBA00022603"/>
    </source>
</evidence>
<keyword evidence="5" id="KW-0949">S-adenosyl-L-methionine</keyword>
<dbReference type="Pfam" id="PF12564">
    <property type="entry name" value="TypeIII_RM_meth"/>
    <property type="match status" value="1"/>
</dbReference>
<dbReference type="InterPro" id="IPR029063">
    <property type="entry name" value="SAM-dependent_MTases_sf"/>
</dbReference>
<evidence type="ECO:0000256" key="2">
    <source>
        <dbReference type="ARBA" id="ARBA00011900"/>
    </source>
</evidence>
<keyword evidence="3" id="KW-0489">Methyltransferase</keyword>
<dbReference type="GO" id="GO:0008170">
    <property type="term" value="F:N-methyltransferase activity"/>
    <property type="evidence" value="ECO:0007669"/>
    <property type="project" value="InterPro"/>
</dbReference>
<dbReference type="InterPro" id="IPR002295">
    <property type="entry name" value="N4/N6-MTase_EcoPI_Mod-like"/>
</dbReference>
<dbReference type="InterPro" id="IPR022221">
    <property type="entry name" value="TypeIII_RM_meth"/>
</dbReference>
<comment type="catalytic activity">
    <reaction evidence="6">
        <text>a 2'-deoxyadenosine in DNA + S-adenosyl-L-methionine = an N(6)-methyl-2'-deoxyadenosine in DNA + S-adenosyl-L-homocysteine + H(+)</text>
        <dbReference type="Rhea" id="RHEA:15197"/>
        <dbReference type="Rhea" id="RHEA-COMP:12418"/>
        <dbReference type="Rhea" id="RHEA-COMP:12419"/>
        <dbReference type="ChEBI" id="CHEBI:15378"/>
        <dbReference type="ChEBI" id="CHEBI:57856"/>
        <dbReference type="ChEBI" id="CHEBI:59789"/>
        <dbReference type="ChEBI" id="CHEBI:90615"/>
        <dbReference type="ChEBI" id="CHEBI:90616"/>
        <dbReference type="EC" id="2.1.1.72"/>
    </reaction>
</comment>
<dbReference type="Pfam" id="PF01555">
    <property type="entry name" value="N6_N4_Mtase"/>
    <property type="match status" value="1"/>
</dbReference>
<comment type="caution">
    <text evidence="9">The sequence shown here is derived from an EMBL/GenBank/DDBJ whole genome shotgun (WGS) entry which is preliminary data.</text>
</comment>
<feature type="domain" description="DNA methylase N-4/N-6" evidence="7">
    <location>
        <begin position="193"/>
        <end position="503"/>
    </location>
</feature>
<dbReference type="OrthoDB" id="9800801at2"/>
<evidence type="ECO:0000256" key="4">
    <source>
        <dbReference type="ARBA" id="ARBA00022679"/>
    </source>
</evidence>
<dbReference type="InterPro" id="IPR002941">
    <property type="entry name" value="DNA_methylase_N4/N6"/>
</dbReference>
<accession>A0A2S9WS59</accession>
<proteinExistence type="inferred from homology"/>
<dbReference type="GO" id="GO:0032259">
    <property type="term" value="P:methylation"/>
    <property type="evidence" value="ECO:0007669"/>
    <property type="project" value="UniProtKB-KW"/>
</dbReference>
<evidence type="ECO:0000256" key="1">
    <source>
        <dbReference type="ARBA" id="ARBA00006594"/>
    </source>
</evidence>
<gene>
    <name evidence="9" type="ORF">BST86_03870</name>
</gene>
<reference evidence="9 10" key="1">
    <citation type="submission" date="2016-11" db="EMBL/GenBank/DDBJ databases">
        <title>Trade-off between light-utilization and light-protection in marine flavobacteria.</title>
        <authorList>
            <person name="Kumagai Y."/>
        </authorList>
    </citation>
    <scope>NUCLEOTIDE SEQUENCE [LARGE SCALE GENOMIC DNA]</scope>
    <source>
        <strain evidence="9 10">JCM 17109</strain>
    </source>
</reference>
<dbReference type="Gene3D" id="3.40.50.150">
    <property type="entry name" value="Vaccinia Virus protein VP39"/>
    <property type="match status" value="1"/>
</dbReference>
<keyword evidence="4" id="KW-0808">Transferase</keyword>
<comment type="similarity">
    <text evidence="1">Belongs to the N(4)/N(6)-methyltransferase family.</text>
</comment>
<evidence type="ECO:0000256" key="6">
    <source>
        <dbReference type="ARBA" id="ARBA00047942"/>
    </source>
</evidence>
<evidence type="ECO:0000259" key="8">
    <source>
        <dbReference type="Pfam" id="PF12564"/>
    </source>
</evidence>
<dbReference type="GO" id="GO:0009007">
    <property type="term" value="F:site-specific DNA-methyltransferase (adenine-specific) activity"/>
    <property type="evidence" value="ECO:0007669"/>
    <property type="project" value="UniProtKB-EC"/>
</dbReference>
<evidence type="ECO:0000256" key="5">
    <source>
        <dbReference type="ARBA" id="ARBA00022691"/>
    </source>
</evidence>
<protein>
    <recommendedName>
        <fullName evidence="2">site-specific DNA-methyltransferase (adenine-specific)</fullName>
        <ecNumber evidence="2">2.1.1.72</ecNumber>
    </recommendedName>
</protein>
<dbReference type="PROSITE" id="PS00092">
    <property type="entry name" value="N6_MTASE"/>
    <property type="match status" value="1"/>
</dbReference>
<feature type="domain" description="Type III restriction/modification enzyme methylation subunit" evidence="8">
    <location>
        <begin position="36"/>
        <end position="91"/>
    </location>
</feature>
<sequence length="636" mass="72723">MNLFEHIKSVLSENETFCKDGVLFKNSVVEAGLKLDPKLLKLLLKDDKARKHFFTEIDDITVFDKTKFQKFVSNKQFLPDSFTAFKNRIGLTANGEYLTEANEVVLDFPYKDCVLEGGQTKEDQKRQEIFWNETLAPDEIDRLFEPKALCNWKKYTAKGIETKFKAGNNENYIIKGNNLLALHTIKKTFKSRIKLIYIDPPYNTGNDGFNYNDSFNHSAWLTFMKNRVEVARELLCSNGVIFISCDDNEFAYLKVLMDEVFGKENFIEMFSWKKSDTPSNLPKKSKKVLEYILCYEKNKDNVKYKGFTSESKSSNGLLNKVNKVGILTFPPSIVDTGLANGKYTKGKYGTDKYSVELLEDTEVKDGFFIKPIILKSNFKWGQTKLDEEIDRGTKISIRTKSLSPSYMKIEYEPEVPINYIDSSMGVHTTENAGKQLTKLFGKSVFTYPKSESLIEYLINMVSNKLTKDDYILDFHLGSGTTCAVAHKMGFNYIGIEQMDYIETVSVERLKKVIDGEQTGISEKLEWKGGGSFIYAELAEYTQKVIDKIINASDSNAILKIINCISDNYYIKHNIESNLLSNSIEEISSYSIDELKSTAISLIDKNYMYVNYADQEDSTFDISETDKLLNNTFFSTI</sequence>
<dbReference type="RefSeq" id="WP_105982129.1">
    <property type="nucleotide sequence ID" value="NZ_MQUC01000003.1"/>
</dbReference>
<organism evidence="9 10">
    <name type="scientific">Nonlabens agnitus</name>
    <dbReference type="NCBI Taxonomy" id="870484"/>
    <lineage>
        <taxon>Bacteria</taxon>
        <taxon>Pseudomonadati</taxon>
        <taxon>Bacteroidota</taxon>
        <taxon>Flavobacteriia</taxon>
        <taxon>Flavobacteriales</taxon>
        <taxon>Flavobacteriaceae</taxon>
        <taxon>Nonlabens</taxon>
    </lineage>
</organism>
<name>A0A2S9WS59_9FLAO</name>
<dbReference type="SUPFAM" id="SSF53335">
    <property type="entry name" value="S-adenosyl-L-methionine-dependent methyltransferases"/>
    <property type="match status" value="1"/>
</dbReference>
<keyword evidence="10" id="KW-1185">Reference proteome</keyword>
<evidence type="ECO:0000259" key="7">
    <source>
        <dbReference type="Pfam" id="PF01555"/>
    </source>
</evidence>
<dbReference type="EC" id="2.1.1.72" evidence="2"/>
<dbReference type="PIRSF" id="PIRSF015855">
    <property type="entry name" value="TypeIII_Mtase_mKpnI"/>
    <property type="match status" value="1"/>
</dbReference>
<dbReference type="PRINTS" id="PR00508">
    <property type="entry name" value="S21N4MTFRASE"/>
</dbReference>
<evidence type="ECO:0000313" key="9">
    <source>
        <dbReference type="EMBL" id="PRP66289.1"/>
    </source>
</evidence>
<dbReference type="Proteomes" id="UP000239532">
    <property type="component" value="Unassembled WGS sequence"/>
</dbReference>
<dbReference type="GO" id="GO:0003677">
    <property type="term" value="F:DNA binding"/>
    <property type="evidence" value="ECO:0007669"/>
    <property type="project" value="InterPro"/>
</dbReference>
<dbReference type="InterPro" id="IPR002052">
    <property type="entry name" value="DNA_methylase_N6_adenine_CS"/>
</dbReference>
<dbReference type="EMBL" id="MQUC01000003">
    <property type="protein sequence ID" value="PRP66289.1"/>
    <property type="molecule type" value="Genomic_DNA"/>
</dbReference>
<evidence type="ECO:0000313" key="10">
    <source>
        <dbReference type="Proteomes" id="UP000239532"/>
    </source>
</evidence>
<dbReference type="InterPro" id="IPR001091">
    <property type="entry name" value="RM_Methyltransferase"/>
</dbReference>
<dbReference type="AlphaFoldDB" id="A0A2S9WS59"/>